<dbReference type="InterPro" id="IPR046732">
    <property type="entry name" value="DUF6624"/>
</dbReference>
<accession>A0A4Z0QCA8</accession>
<dbReference type="Proteomes" id="UP000298471">
    <property type="component" value="Unassembled WGS sequence"/>
</dbReference>
<dbReference type="PROSITE" id="PS51257">
    <property type="entry name" value="PROKAR_LIPOPROTEIN"/>
    <property type="match status" value="1"/>
</dbReference>
<protein>
    <submittedName>
        <fullName evidence="1">Uncharacterized protein</fullName>
    </submittedName>
</protein>
<evidence type="ECO:0000313" key="1">
    <source>
        <dbReference type="EMBL" id="TGE27697.1"/>
    </source>
</evidence>
<proteinExistence type="predicted"/>
<dbReference type="RefSeq" id="WP_135395903.1">
    <property type="nucleotide sequence ID" value="NZ_SRMB01000002.1"/>
</dbReference>
<evidence type="ECO:0000313" key="2">
    <source>
        <dbReference type="Proteomes" id="UP000298471"/>
    </source>
</evidence>
<name>A0A4Z0QCA8_9BACT</name>
<dbReference type="OrthoDB" id="1164858at2"/>
<keyword evidence="2" id="KW-1185">Reference proteome</keyword>
<organism evidence="1 2">
    <name type="scientific">Hymenobacter metallicola</name>
    <dbReference type="NCBI Taxonomy" id="2563114"/>
    <lineage>
        <taxon>Bacteria</taxon>
        <taxon>Pseudomonadati</taxon>
        <taxon>Bacteroidota</taxon>
        <taxon>Cytophagia</taxon>
        <taxon>Cytophagales</taxon>
        <taxon>Hymenobacteraceae</taxon>
        <taxon>Hymenobacter</taxon>
    </lineage>
</organism>
<dbReference type="Pfam" id="PF20329">
    <property type="entry name" value="DUF6624"/>
    <property type="match status" value="1"/>
</dbReference>
<dbReference type="AlphaFoldDB" id="A0A4Z0QCA8"/>
<comment type="caution">
    <text evidence="1">The sequence shown here is derived from an EMBL/GenBank/DDBJ whole genome shotgun (WGS) entry which is preliminary data.</text>
</comment>
<dbReference type="EMBL" id="SRMB01000002">
    <property type="protein sequence ID" value="TGE27697.1"/>
    <property type="molecule type" value="Genomic_DNA"/>
</dbReference>
<sequence>MKTAALLSLGLLATAVGCGQKASSPKLPELAGAAAGKLNQPLQKELEEIYARDQGVRQNVRAMMEKYGYKSPQMDSLHRAMQRIDSLNLLRVTAIIDQYGWPGRSLVGSEGSVTAFLVVQHSNLATMQQYVPLMRAAAAQGELDYASLALVEDRILTYQNKPQLYGSQLRSNPTTGKMEFFPIDDEAHVDERRARMGLGPLAEYAQSFGLDYKPGKSK</sequence>
<gene>
    <name evidence="1" type="ORF">E5K02_15135</name>
</gene>
<reference evidence="1 2" key="1">
    <citation type="submission" date="2019-04" db="EMBL/GenBank/DDBJ databases">
        <authorList>
            <person name="Feng G."/>
            <person name="Zhang J."/>
            <person name="Zhu H."/>
        </authorList>
    </citation>
    <scope>NUCLEOTIDE SEQUENCE [LARGE SCALE GENOMIC DNA]</scope>
    <source>
        <strain evidence="1 2">9PBR-1</strain>
    </source>
</reference>